<feature type="compositionally biased region" description="Polar residues" evidence="2">
    <location>
        <begin position="80"/>
        <end position="92"/>
    </location>
</feature>
<keyword evidence="1" id="KW-0175">Coiled coil</keyword>
<feature type="coiled-coil region" evidence="1">
    <location>
        <begin position="365"/>
        <end position="399"/>
    </location>
</feature>
<gene>
    <name evidence="3" type="ORF">PHMEG_00024640</name>
</gene>
<feature type="coiled-coil region" evidence="1">
    <location>
        <begin position="185"/>
        <end position="219"/>
    </location>
</feature>
<feature type="compositionally biased region" description="Polar residues" evidence="2">
    <location>
        <begin position="105"/>
        <end position="120"/>
    </location>
</feature>
<accession>A0A225VF86</accession>
<proteinExistence type="predicted"/>
<dbReference type="EMBL" id="NBNE01005427">
    <property type="protein sequence ID" value="OWZ03599.1"/>
    <property type="molecule type" value="Genomic_DNA"/>
</dbReference>
<evidence type="ECO:0000256" key="2">
    <source>
        <dbReference type="SAM" id="MobiDB-lite"/>
    </source>
</evidence>
<evidence type="ECO:0000313" key="3">
    <source>
        <dbReference type="EMBL" id="OWZ03599.1"/>
    </source>
</evidence>
<keyword evidence="4" id="KW-1185">Reference proteome</keyword>
<dbReference type="STRING" id="4795.A0A225VF86"/>
<name>A0A225VF86_9STRA</name>
<dbReference type="OrthoDB" id="76665at2759"/>
<dbReference type="Proteomes" id="UP000198211">
    <property type="component" value="Unassembled WGS sequence"/>
</dbReference>
<protein>
    <submittedName>
        <fullName evidence="3">Uncharacterized protein</fullName>
    </submittedName>
</protein>
<dbReference type="AlphaFoldDB" id="A0A225VF86"/>
<organism evidence="3 4">
    <name type="scientific">Phytophthora megakarya</name>
    <dbReference type="NCBI Taxonomy" id="4795"/>
    <lineage>
        <taxon>Eukaryota</taxon>
        <taxon>Sar</taxon>
        <taxon>Stramenopiles</taxon>
        <taxon>Oomycota</taxon>
        <taxon>Peronosporomycetes</taxon>
        <taxon>Peronosporales</taxon>
        <taxon>Peronosporaceae</taxon>
        <taxon>Phytophthora</taxon>
    </lineage>
</organism>
<feature type="compositionally biased region" description="Basic and acidic residues" evidence="2">
    <location>
        <begin position="145"/>
        <end position="162"/>
    </location>
</feature>
<feature type="region of interest" description="Disordered" evidence="2">
    <location>
        <begin position="26"/>
        <end position="172"/>
    </location>
</feature>
<comment type="caution">
    <text evidence="3">The sequence shown here is derived from an EMBL/GenBank/DDBJ whole genome shotgun (WGS) entry which is preliminary data.</text>
</comment>
<evidence type="ECO:0000256" key="1">
    <source>
        <dbReference type="SAM" id="Coils"/>
    </source>
</evidence>
<sequence length="479" mass="54124">MSRRGSHSSFSSSSDVNFDDLDDQQVFGYLDEDDARPPSPDGRPRRSSADFRLNFSPRISALQTSLSPMPPGHNKHVTRKSVTTTKARSPSLSAKKRIVKRPSSLAISRPTSKLFSSKQDNSSKNERQVTTSTKDSDNDSVVEVSENKEAPASKPRKTESTESTKGSRSSDIAPIANTSAIAAALSSLQAQVELLTKEKVQMEADAATTRTTIENLEHKATASEQSSDLFARQLANVKESFQAKLMAREEEVVLEKMTLTKEKESVVEARELFKVEMKKTKKTLENIQLQASEFAVRQSDRDVALLSRKGRIIQLETQLRNDRQTITQLEAALIKSTRALEKKHTALKVKFQEQKEHLEITLAVRQGLATDLQTKRKQVTELEREVTRLNRAKDKSEVKLKHSHQQIVAIQKIHGHEMEKWTKKFPSATDFDINLEQNNESNIPLLESPDKESEWREFVELVAAYEAERQLHEDLDETY</sequence>
<reference evidence="4" key="1">
    <citation type="submission" date="2017-03" db="EMBL/GenBank/DDBJ databases">
        <title>Phytopthora megakarya and P. palmivora, two closely related causual agents of cacao black pod achieved similar genome size and gene model numbers by different mechanisms.</title>
        <authorList>
            <person name="Ali S."/>
            <person name="Shao J."/>
            <person name="Larry D.J."/>
            <person name="Kronmiller B."/>
            <person name="Shen D."/>
            <person name="Strem M.D."/>
            <person name="Melnick R.L."/>
            <person name="Guiltinan M.J."/>
            <person name="Tyler B.M."/>
            <person name="Meinhardt L.W."/>
            <person name="Bailey B.A."/>
        </authorList>
    </citation>
    <scope>NUCLEOTIDE SEQUENCE [LARGE SCALE GENOMIC DNA]</scope>
    <source>
        <strain evidence="4">zdho120</strain>
    </source>
</reference>
<evidence type="ECO:0000313" key="4">
    <source>
        <dbReference type="Proteomes" id="UP000198211"/>
    </source>
</evidence>
<feature type="region of interest" description="Disordered" evidence="2">
    <location>
        <begin position="1"/>
        <end position="20"/>
    </location>
</feature>